<reference evidence="1" key="1">
    <citation type="submission" date="2023-05" db="EMBL/GenBank/DDBJ databases">
        <authorList>
            <consortium name="ELIXIR-Norway"/>
        </authorList>
    </citation>
    <scope>NUCLEOTIDE SEQUENCE</scope>
</reference>
<name>A0ACB0FBK4_RANTA</name>
<evidence type="ECO:0000313" key="1">
    <source>
        <dbReference type="EMBL" id="CAI9709416.1"/>
    </source>
</evidence>
<protein>
    <submittedName>
        <fullName evidence="1">Uncharacterized protein</fullName>
    </submittedName>
</protein>
<dbReference type="Proteomes" id="UP001162501">
    <property type="component" value="Chromosome 4"/>
</dbReference>
<gene>
    <name evidence="1" type="ORF">MRATA1EN3_LOCUS20629</name>
</gene>
<evidence type="ECO:0000313" key="2">
    <source>
        <dbReference type="Proteomes" id="UP001162501"/>
    </source>
</evidence>
<accession>A0ACB0FBK4</accession>
<organism evidence="1 2">
    <name type="scientific">Rangifer tarandus platyrhynchus</name>
    <name type="common">Svalbard reindeer</name>
    <dbReference type="NCBI Taxonomy" id="3082113"/>
    <lineage>
        <taxon>Eukaryota</taxon>
        <taxon>Metazoa</taxon>
        <taxon>Chordata</taxon>
        <taxon>Craniata</taxon>
        <taxon>Vertebrata</taxon>
        <taxon>Euteleostomi</taxon>
        <taxon>Mammalia</taxon>
        <taxon>Eutheria</taxon>
        <taxon>Laurasiatheria</taxon>
        <taxon>Artiodactyla</taxon>
        <taxon>Ruminantia</taxon>
        <taxon>Pecora</taxon>
        <taxon>Cervidae</taxon>
        <taxon>Odocoileinae</taxon>
        <taxon>Rangifer</taxon>
    </lineage>
</organism>
<proteinExistence type="predicted"/>
<dbReference type="EMBL" id="OX596088">
    <property type="protein sequence ID" value="CAI9709416.1"/>
    <property type="molecule type" value="Genomic_DNA"/>
</dbReference>
<sequence>MHRKRIGNTSVGPDVCLGRPLHAFPQATPPGPAPCSLYGPSQGSAPRLYDSPCPGRVRHTGSAHAPPLSQALRRPSPAPYHSSSPKPLPGPPRPASRPQAPPHELRPSRVSPERPRTWAQASG</sequence>